<comment type="caution">
    <text evidence="2">The sequence shown here is derived from an EMBL/GenBank/DDBJ whole genome shotgun (WGS) entry which is preliminary data.</text>
</comment>
<feature type="non-terminal residue" evidence="2">
    <location>
        <position position="185"/>
    </location>
</feature>
<keyword evidence="3" id="KW-1185">Reference proteome</keyword>
<dbReference type="EMBL" id="JAHRHJ020000003">
    <property type="protein sequence ID" value="KAH9323322.1"/>
    <property type="molecule type" value="Genomic_DNA"/>
</dbReference>
<reference evidence="2 3" key="1">
    <citation type="journal article" date="2021" name="Nat. Plants">
        <title>The Taxus genome provides insights into paclitaxel biosynthesis.</title>
        <authorList>
            <person name="Xiong X."/>
            <person name="Gou J."/>
            <person name="Liao Q."/>
            <person name="Li Y."/>
            <person name="Zhou Q."/>
            <person name="Bi G."/>
            <person name="Li C."/>
            <person name="Du R."/>
            <person name="Wang X."/>
            <person name="Sun T."/>
            <person name="Guo L."/>
            <person name="Liang H."/>
            <person name="Lu P."/>
            <person name="Wu Y."/>
            <person name="Zhang Z."/>
            <person name="Ro D.K."/>
            <person name="Shang Y."/>
            <person name="Huang S."/>
            <person name="Yan J."/>
        </authorList>
    </citation>
    <scope>NUCLEOTIDE SEQUENCE [LARGE SCALE GENOMIC DNA]</scope>
    <source>
        <strain evidence="2">Ta-2019</strain>
    </source>
</reference>
<sequence>VMKLSNEKRLVYGALDQWVAWEEEFPLIALTKALGILKQRCQWQRLIQVAKWMLSKGQGMTMGTYDTMILALDVEGRVDEAQELWDIISLKHSRAIPRMLFSRMISMYEKHNMPGKLLEIFTDMEELDIKPDEGTSKKVAYALQRMGFEDKHNKVLRKYGPKWKYLRFNGEQVRIRIEDLENMQK</sequence>
<dbReference type="InterPro" id="IPR002885">
    <property type="entry name" value="PPR_rpt"/>
</dbReference>
<evidence type="ECO:0000256" key="1">
    <source>
        <dbReference type="ARBA" id="ARBA00022737"/>
    </source>
</evidence>
<keyword evidence="1" id="KW-0677">Repeat</keyword>
<dbReference type="AlphaFoldDB" id="A0AA38GHP5"/>
<accession>A0AA38GHP5</accession>
<organism evidence="2 3">
    <name type="scientific">Taxus chinensis</name>
    <name type="common">Chinese yew</name>
    <name type="synonym">Taxus wallichiana var. chinensis</name>
    <dbReference type="NCBI Taxonomy" id="29808"/>
    <lineage>
        <taxon>Eukaryota</taxon>
        <taxon>Viridiplantae</taxon>
        <taxon>Streptophyta</taxon>
        <taxon>Embryophyta</taxon>
        <taxon>Tracheophyta</taxon>
        <taxon>Spermatophyta</taxon>
        <taxon>Pinopsida</taxon>
        <taxon>Pinidae</taxon>
        <taxon>Conifers II</taxon>
        <taxon>Cupressales</taxon>
        <taxon>Taxaceae</taxon>
        <taxon>Taxus</taxon>
    </lineage>
</organism>
<dbReference type="InterPro" id="IPR044646">
    <property type="entry name" value="EMB1417-like"/>
</dbReference>
<dbReference type="Proteomes" id="UP000824469">
    <property type="component" value="Unassembled WGS sequence"/>
</dbReference>
<dbReference type="OMA" id="VRTEAWE"/>
<dbReference type="PANTHER" id="PTHR46782:SF2">
    <property type="entry name" value="OS07G0545900 PROTEIN"/>
    <property type="match status" value="1"/>
</dbReference>
<dbReference type="NCBIfam" id="TIGR00756">
    <property type="entry name" value="PPR"/>
    <property type="match status" value="1"/>
</dbReference>
<proteinExistence type="predicted"/>
<dbReference type="Gene3D" id="1.25.40.10">
    <property type="entry name" value="Tetratricopeptide repeat domain"/>
    <property type="match status" value="1"/>
</dbReference>
<dbReference type="InterPro" id="IPR011990">
    <property type="entry name" value="TPR-like_helical_dom_sf"/>
</dbReference>
<evidence type="ECO:0000313" key="2">
    <source>
        <dbReference type="EMBL" id="KAH9323322.1"/>
    </source>
</evidence>
<feature type="non-terminal residue" evidence="2">
    <location>
        <position position="1"/>
    </location>
</feature>
<evidence type="ECO:0008006" key="4">
    <source>
        <dbReference type="Google" id="ProtNLM"/>
    </source>
</evidence>
<dbReference type="PANTHER" id="PTHR46782">
    <property type="entry name" value="OS01G0757700 PROTEIN"/>
    <property type="match status" value="1"/>
</dbReference>
<gene>
    <name evidence="2" type="ORF">KI387_017961</name>
</gene>
<name>A0AA38GHP5_TAXCH</name>
<protein>
    <recommendedName>
        <fullName evidence="4">Pentatricopeptide repeat-containing protein</fullName>
    </recommendedName>
</protein>
<evidence type="ECO:0000313" key="3">
    <source>
        <dbReference type="Proteomes" id="UP000824469"/>
    </source>
</evidence>